<name>A0ABV3DLD1_9ACTN</name>
<organism evidence="2 3">
    <name type="scientific">Streptodolium elevatio</name>
    <dbReference type="NCBI Taxonomy" id="3157996"/>
    <lineage>
        <taxon>Bacteria</taxon>
        <taxon>Bacillati</taxon>
        <taxon>Actinomycetota</taxon>
        <taxon>Actinomycetes</taxon>
        <taxon>Kitasatosporales</taxon>
        <taxon>Streptomycetaceae</taxon>
        <taxon>Streptodolium</taxon>
    </lineage>
</organism>
<evidence type="ECO:0000313" key="2">
    <source>
        <dbReference type="EMBL" id="MEU8136012.1"/>
    </source>
</evidence>
<sequence length="250" mass="27167">MEPAGEQRPPFSPVAARRARVGLHMTHDQVAYGLAAFRVHTTAATVAAWESGQAVPDESELLALAEILWCAPVDLMGSAGALREHRIGRRLSVAELCARIGVPESRYVAMERENAWRGDERASAALVRELGLSLRDLVRVAGASGQVEDLLHETLQGRPKSQLAAMTRLLGMRRSRIGAALAGVHEEFTHRARVSLSWSDGVPGARPRGDADGSAVDPARMADRFWELLGHPAAEPGMIGIWHRDRLDVD</sequence>
<gene>
    <name evidence="2" type="ORF">AB0C36_21165</name>
</gene>
<reference evidence="2 3" key="1">
    <citation type="submission" date="2024-06" db="EMBL/GenBank/DDBJ databases">
        <title>The Natural Products Discovery Center: Release of the First 8490 Sequenced Strains for Exploring Actinobacteria Biosynthetic Diversity.</title>
        <authorList>
            <person name="Kalkreuter E."/>
            <person name="Kautsar S.A."/>
            <person name="Yang D."/>
            <person name="Bader C.D."/>
            <person name="Teijaro C.N."/>
            <person name="Fluegel L."/>
            <person name="Davis C.M."/>
            <person name="Simpson J.R."/>
            <person name="Lauterbach L."/>
            <person name="Steele A.D."/>
            <person name="Gui C."/>
            <person name="Meng S."/>
            <person name="Li G."/>
            <person name="Viehrig K."/>
            <person name="Ye F."/>
            <person name="Su P."/>
            <person name="Kiefer A.F."/>
            <person name="Nichols A."/>
            <person name="Cepeda A.J."/>
            <person name="Yan W."/>
            <person name="Fan B."/>
            <person name="Jiang Y."/>
            <person name="Adhikari A."/>
            <person name="Zheng C.-J."/>
            <person name="Schuster L."/>
            <person name="Cowan T.M."/>
            <person name="Smanski M.J."/>
            <person name="Chevrette M.G."/>
            <person name="De Carvalho L.P.S."/>
            <person name="Shen B."/>
        </authorList>
    </citation>
    <scope>NUCLEOTIDE SEQUENCE [LARGE SCALE GENOMIC DNA]</scope>
    <source>
        <strain evidence="2 3">NPDC048946</strain>
    </source>
</reference>
<accession>A0ABV3DLD1</accession>
<evidence type="ECO:0000259" key="1">
    <source>
        <dbReference type="PROSITE" id="PS50943"/>
    </source>
</evidence>
<dbReference type="EMBL" id="JBEZFP010000055">
    <property type="protein sequence ID" value="MEU8136012.1"/>
    <property type="molecule type" value="Genomic_DNA"/>
</dbReference>
<proteinExistence type="predicted"/>
<dbReference type="InterPro" id="IPR001387">
    <property type="entry name" value="Cro/C1-type_HTH"/>
</dbReference>
<dbReference type="SUPFAM" id="SSF47413">
    <property type="entry name" value="lambda repressor-like DNA-binding domains"/>
    <property type="match status" value="1"/>
</dbReference>
<comment type="caution">
    <text evidence="2">The sequence shown here is derived from an EMBL/GenBank/DDBJ whole genome shotgun (WGS) entry which is preliminary data.</text>
</comment>
<dbReference type="PROSITE" id="PS50943">
    <property type="entry name" value="HTH_CROC1"/>
    <property type="match status" value="2"/>
</dbReference>
<evidence type="ECO:0000313" key="3">
    <source>
        <dbReference type="Proteomes" id="UP001551482"/>
    </source>
</evidence>
<dbReference type="SMART" id="SM00530">
    <property type="entry name" value="HTH_XRE"/>
    <property type="match status" value="2"/>
</dbReference>
<dbReference type="RefSeq" id="WP_358356211.1">
    <property type="nucleotide sequence ID" value="NZ_JBEZFP010000055.1"/>
</dbReference>
<protein>
    <submittedName>
        <fullName evidence="2">XRE family transcriptional regulator</fullName>
    </submittedName>
</protein>
<dbReference type="Gene3D" id="1.10.260.40">
    <property type="entry name" value="lambda repressor-like DNA-binding domains"/>
    <property type="match status" value="1"/>
</dbReference>
<feature type="domain" description="HTH cro/C1-type" evidence="1">
    <location>
        <begin position="36"/>
        <end position="75"/>
    </location>
</feature>
<keyword evidence="3" id="KW-1185">Reference proteome</keyword>
<dbReference type="Proteomes" id="UP001551482">
    <property type="component" value="Unassembled WGS sequence"/>
</dbReference>
<dbReference type="InterPro" id="IPR010982">
    <property type="entry name" value="Lambda_DNA-bd_dom_sf"/>
</dbReference>
<dbReference type="CDD" id="cd00093">
    <property type="entry name" value="HTH_XRE"/>
    <property type="match status" value="2"/>
</dbReference>
<feature type="domain" description="HTH cro/C1-type" evidence="1">
    <location>
        <begin position="82"/>
        <end position="137"/>
    </location>
</feature>